<accession>A0A833L2H1</accession>
<dbReference type="Proteomes" id="UP000488506">
    <property type="component" value="Unassembled WGS sequence"/>
</dbReference>
<protein>
    <recommendedName>
        <fullName evidence="1">NAD-dependent epimerase/dehydratase domain-containing protein</fullName>
    </recommendedName>
</protein>
<gene>
    <name evidence="2" type="ORF">FD145_76</name>
</gene>
<evidence type="ECO:0000313" key="3">
    <source>
        <dbReference type="Proteomes" id="UP000488506"/>
    </source>
</evidence>
<dbReference type="Pfam" id="PF01370">
    <property type="entry name" value="Epimerase"/>
    <property type="match status" value="1"/>
</dbReference>
<comment type="caution">
    <text evidence="2">The sequence shown here is derived from an EMBL/GenBank/DDBJ whole genome shotgun (WGS) entry which is preliminary data.</text>
</comment>
<dbReference type="GO" id="GO:0050577">
    <property type="term" value="F:GDP-L-fucose synthase activity"/>
    <property type="evidence" value="ECO:0007669"/>
    <property type="project" value="TreeGrafter"/>
</dbReference>
<dbReference type="AlphaFoldDB" id="A0A833L2H1"/>
<evidence type="ECO:0000313" key="2">
    <source>
        <dbReference type="EMBL" id="KAF0135250.1"/>
    </source>
</evidence>
<dbReference type="PANTHER" id="PTHR43238">
    <property type="entry name" value="GDP-L-FUCOSE SYNTHASE"/>
    <property type="match status" value="1"/>
</dbReference>
<feature type="domain" description="NAD-dependent epimerase/dehydratase" evidence="1">
    <location>
        <begin position="16"/>
        <end position="248"/>
    </location>
</feature>
<dbReference type="Gene3D" id="3.40.50.720">
    <property type="entry name" value="NAD(P)-binding Rossmann-like Domain"/>
    <property type="match status" value="1"/>
</dbReference>
<dbReference type="EMBL" id="WPAF01000001">
    <property type="protein sequence ID" value="KAF0135250.1"/>
    <property type="molecule type" value="Genomic_DNA"/>
</dbReference>
<dbReference type="SUPFAM" id="SSF51735">
    <property type="entry name" value="NAD(P)-binding Rossmann-fold domains"/>
    <property type="match status" value="1"/>
</dbReference>
<dbReference type="Gene3D" id="3.90.25.10">
    <property type="entry name" value="UDP-galactose 4-epimerase, domain 1"/>
    <property type="match status" value="1"/>
</dbReference>
<dbReference type="InterPro" id="IPR001509">
    <property type="entry name" value="Epimerase_deHydtase"/>
</dbReference>
<dbReference type="InterPro" id="IPR036291">
    <property type="entry name" value="NAD(P)-bd_dom_sf"/>
</dbReference>
<organism evidence="2 3">
    <name type="scientific">Candidatus Saganbacteria bacterium</name>
    <dbReference type="NCBI Taxonomy" id="2575572"/>
    <lineage>
        <taxon>Bacteria</taxon>
        <taxon>Bacillati</taxon>
        <taxon>Saganbacteria</taxon>
    </lineage>
</organism>
<name>A0A833L2H1_UNCSA</name>
<sequence>MVISKDILESFNKKDILVTGGTGLIGRQVADILADTGAHLKIVSLDSLRLNKKAEYIIGDLTSFDLCKKLTEDMDFVFHIAGIGASVKAAKEKAASHFVPMLMMNSNVLEACRLNKVKKIVYTSSVGAYAPAEIFKESEYRIDSNPMDFAGWAKRMAEAQIFAYGEEHGLDNFAIVRPSNVYGPGDNFDPANSLVIPSLLYRILHKEQPLVVWGNGSAIRDFVYSRDVAEGIIQALYYGTPSGFVNLGSGKPISIKELMETLASIIDFKYIFDASMPTGANKRIMDISLAEKSINYRPKTTLKEGLKKTWEWFIQNPKEYKNKKSYFVAKI</sequence>
<evidence type="ECO:0000259" key="1">
    <source>
        <dbReference type="Pfam" id="PF01370"/>
    </source>
</evidence>
<reference evidence="2 3" key="1">
    <citation type="submission" date="2019-12" db="EMBL/GenBank/DDBJ databases">
        <authorList>
            <person name="Wolfe R."/>
            <person name="Danczak R."/>
            <person name="Wilkins M."/>
        </authorList>
    </citation>
    <scope>NUCLEOTIDE SEQUENCE [LARGE SCALE GENOMIC DNA]</scope>
    <source>
        <strain evidence="2">X2_MaxBin.013</strain>
    </source>
</reference>
<dbReference type="PANTHER" id="PTHR43238:SF1">
    <property type="entry name" value="GDP-L-FUCOSE SYNTHASE"/>
    <property type="match status" value="1"/>
</dbReference>
<proteinExistence type="predicted"/>